<reference evidence="2 3" key="1">
    <citation type="submission" date="2024-09" db="EMBL/GenBank/DDBJ databases">
        <authorList>
            <person name="Sun Q."/>
            <person name="Mori K."/>
        </authorList>
    </citation>
    <scope>NUCLEOTIDE SEQUENCE [LARGE SCALE GENOMIC DNA]</scope>
    <source>
        <strain evidence="2 3">NCAIM B.02415</strain>
    </source>
</reference>
<dbReference type="Proteomes" id="UP001589828">
    <property type="component" value="Unassembled WGS sequence"/>
</dbReference>
<name>A0ABV6LF32_9SPHI</name>
<feature type="signal peptide" evidence="1">
    <location>
        <begin position="1"/>
        <end position="29"/>
    </location>
</feature>
<dbReference type="EMBL" id="JBHLTS010000077">
    <property type="protein sequence ID" value="MFC0518084.1"/>
    <property type="molecule type" value="Genomic_DNA"/>
</dbReference>
<comment type="caution">
    <text evidence="2">The sequence shown here is derived from an EMBL/GenBank/DDBJ whole genome shotgun (WGS) entry which is preliminary data.</text>
</comment>
<dbReference type="NCBIfam" id="TIGR03519">
    <property type="entry name" value="T9SS_PorP_fam"/>
    <property type="match status" value="1"/>
</dbReference>
<dbReference type="InterPro" id="IPR019861">
    <property type="entry name" value="PorP/SprF_Bacteroidetes"/>
</dbReference>
<accession>A0ABV6LF32</accession>
<evidence type="ECO:0000313" key="3">
    <source>
        <dbReference type="Proteomes" id="UP001589828"/>
    </source>
</evidence>
<protein>
    <submittedName>
        <fullName evidence="2">PorP/SprF family type IX secretion system membrane protein</fullName>
    </submittedName>
</protein>
<keyword evidence="1" id="KW-0732">Signal</keyword>
<keyword evidence="3" id="KW-1185">Reference proteome</keyword>
<feature type="chain" id="PRO_5045297212" evidence="1">
    <location>
        <begin position="30"/>
        <end position="310"/>
    </location>
</feature>
<dbReference type="RefSeq" id="WP_377025809.1">
    <property type="nucleotide sequence ID" value="NZ_JBHLTS010000077.1"/>
</dbReference>
<sequence length="310" mass="33979">MGNFLKFIKTNGRLVAAVGYFTLAGTMHAGAQSSYTYSQYMNNLLPLNQAYSLLDKNASVTGLYRSQWTGIEGAPRTFMFNTAIPLEQMNGATGITVLNDQFAVERVTEANAFLAKGVQLGNESFLGVSLNAGIRQYVANYSTLATTDPSFRNDVHQTRPNVGFSVMLYAPNYYIGFALPELTIAALGGASVQDNSYFKSHFNVSAAYLIDNGSDFKIKPAFLAYYTKNQPLTADFSTTLYMKNIIGLGADYRTGKQMSGIISINSRNVRIGYSYQFGTTGYNLGGVNNAVHEVILTYRFGKHLDNISLL</sequence>
<dbReference type="Pfam" id="PF11751">
    <property type="entry name" value="PorP_SprF"/>
    <property type="match status" value="1"/>
</dbReference>
<evidence type="ECO:0000256" key="1">
    <source>
        <dbReference type="SAM" id="SignalP"/>
    </source>
</evidence>
<proteinExistence type="predicted"/>
<gene>
    <name evidence="2" type="ORF">ACFFGT_27970</name>
</gene>
<organism evidence="2 3">
    <name type="scientific">Mucilaginibacter angelicae</name>
    <dbReference type="NCBI Taxonomy" id="869718"/>
    <lineage>
        <taxon>Bacteria</taxon>
        <taxon>Pseudomonadati</taxon>
        <taxon>Bacteroidota</taxon>
        <taxon>Sphingobacteriia</taxon>
        <taxon>Sphingobacteriales</taxon>
        <taxon>Sphingobacteriaceae</taxon>
        <taxon>Mucilaginibacter</taxon>
    </lineage>
</organism>
<evidence type="ECO:0000313" key="2">
    <source>
        <dbReference type="EMBL" id="MFC0518084.1"/>
    </source>
</evidence>